<dbReference type="GO" id="GO:0005737">
    <property type="term" value="C:cytoplasm"/>
    <property type="evidence" value="ECO:0007669"/>
    <property type="project" value="InterPro"/>
</dbReference>
<evidence type="ECO:0000256" key="3">
    <source>
        <dbReference type="SAM" id="MobiDB-lite"/>
    </source>
</evidence>
<gene>
    <name evidence="4" type="ORF">ONE63_008666</name>
</gene>
<organism evidence="4 5">
    <name type="scientific">Megalurothrips usitatus</name>
    <name type="common">bean blossom thrips</name>
    <dbReference type="NCBI Taxonomy" id="439358"/>
    <lineage>
        <taxon>Eukaryota</taxon>
        <taxon>Metazoa</taxon>
        <taxon>Ecdysozoa</taxon>
        <taxon>Arthropoda</taxon>
        <taxon>Hexapoda</taxon>
        <taxon>Insecta</taxon>
        <taxon>Pterygota</taxon>
        <taxon>Neoptera</taxon>
        <taxon>Paraneoptera</taxon>
        <taxon>Thysanoptera</taxon>
        <taxon>Terebrantia</taxon>
        <taxon>Thripoidea</taxon>
        <taxon>Thripidae</taxon>
        <taxon>Megalurothrips</taxon>
    </lineage>
</organism>
<feature type="region of interest" description="Disordered" evidence="3">
    <location>
        <begin position="207"/>
        <end position="230"/>
    </location>
</feature>
<evidence type="ECO:0000256" key="2">
    <source>
        <dbReference type="SAM" id="Coils"/>
    </source>
</evidence>
<dbReference type="AlphaFoldDB" id="A0AAV7XQG5"/>
<dbReference type="PANTHER" id="PTHR16294:SF6">
    <property type="entry name" value="DYNAMIN N-TERMINAL DOMAIN-CONTAINING PROTEIN"/>
    <property type="match status" value="1"/>
</dbReference>
<reference evidence="4" key="1">
    <citation type="submission" date="2022-12" db="EMBL/GenBank/DDBJ databases">
        <title>Chromosome-level genome assembly of the bean flower thrips Megalurothrips usitatus.</title>
        <authorList>
            <person name="Ma L."/>
            <person name="Liu Q."/>
            <person name="Li H."/>
            <person name="Cai W."/>
        </authorList>
    </citation>
    <scope>NUCLEOTIDE SEQUENCE</scope>
    <source>
        <strain evidence="4">Cailab_2022a</strain>
    </source>
</reference>
<comment type="caution">
    <text evidence="4">The sequence shown here is derived from an EMBL/GenBank/DDBJ whole genome shotgun (WGS) entry which is preliminary data.</text>
</comment>
<dbReference type="PANTHER" id="PTHR16294">
    <property type="entry name" value="DYSTROBREVIN BINDING PROTEIN 1 DYSBINDIN"/>
    <property type="match status" value="1"/>
</dbReference>
<protein>
    <recommendedName>
        <fullName evidence="6">Dysbindin protein homolog</fullName>
    </recommendedName>
</protein>
<name>A0AAV7XQG5_9NEOP</name>
<evidence type="ECO:0000313" key="5">
    <source>
        <dbReference type="Proteomes" id="UP001075354"/>
    </source>
</evidence>
<dbReference type="EMBL" id="JAPTSV010000006">
    <property type="protein sequence ID" value="KAJ1527132.1"/>
    <property type="molecule type" value="Genomic_DNA"/>
</dbReference>
<evidence type="ECO:0000313" key="4">
    <source>
        <dbReference type="EMBL" id="KAJ1527132.1"/>
    </source>
</evidence>
<evidence type="ECO:0008006" key="6">
    <source>
        <dbReference type="Google" id="ProtNLM"/>
    </source>
</evidence>
<accession>A0AAV7XQG5</accession>
<evidence type="ECO:0000256" key="1">
    <source>
        <dbReference type="ARBA" id="ARBA00008686"/>
    </source>
</evidence>
<comment type="similarity">
    <text evidence="1">Belongs to the dysbindin family.</text>
</comment>
<keyword evidence="2" id="KW-0175">Coiled coil</keyword>
<proteinExistence type="inferred from homology"/>
<dbReference type="InterPro" id="IPR007531">
    <property type="entry name" value="Dysbindin"/>
</dbReference>
<keyword evidence="5" id="KW-1185">Reference proteome</keyword>
<feature type="coiled-coil region" evidence="2">
    <location>
        <begin position="112"/>
        <end position="177"/>
    </location>
</feature>
<sequence>MFDSFRDKIQSVQEGITASFHRISGESSRPAREYKSVNLNAGADLLQKYQTEWHDGHQLAEENAGKAQAIDEIIGGLHVTFEKQWTNITQLNSAMAAIPQIISSTQALMDQLGNLQELFDEVEHNLLQLEDIVETQEHQERQLDHRFQLALYKEKKLQELERVRESLVKEYAEKMASHERRQCQTLKDRHETFGQVFQEDLETFKQSGKLPVTPQKSSKPGPSLEEVTLDDDTVALDNFLGEADC</sequence>
<dbReference type="Proteomes" id="UP001075354">
    <property type="component" value="Chromosome 6"/>
</dbReference>